<keyword evidence="3 4" id="KW-0808">Transferase</keyword>
<gene>
    <name evidence="6" type="ORF">ILEXP_LOCUS48461</name>
</gene>
<evidence type="ECO:0000256" key="5">
    <source>
        <dbReference type="RuleBase" id="RU362057"/>
    </source>
</evidence>
<dbReference type="Proteomes" id="UP001642360">
    <property type="component" value="Unassembled WGS sequence"/>
</dbReference>
<evidence type="ECO:0000256" key="2">
    <source>
        <dbReference type="ARBA" id="ARBA00022676"/>
    </source>
</evidence>
<keyword evidence="7" id="KW-1185">Reference proteome</keyword>
<dbReference type="PANTHER" id="PTHR48046">
    <property type="entry name" value="UDP-GLYCOSYLTRANSFERASE 72E1"/>
    <property type="match status" value="1"/>
</dbReference>
<dbReference type="PANTHER" id="PTHR48046:SF4">
    <property type="entry name" value="GLYCOSYLTRANSFERASE"/>
    <property type="match status" value="1"/>
</dbReference>
<dbReference type="InterPro" id="IPR035595">
    <property type="entry name" value="UDP_glycos_trans_CS"/>
</dbReference>
<sequence length="466" mass="51420">MAAQPPQPHITILPSPGLGHVTPLLELANHLVTHHSFKVSFLLYPSDSSTASDQLCRPATLPSDLHIIDLPPPDFSNIAVDDNDFVSHPPIPPVCTLIIDHPVTVLVVDMFFIDAIDVANELSIPTYLFFTSSTNLLAFSFYFPTLDQELNGDFSDLQMINIPGCKGMPVTDMFDILFDRRVLPMITRFAEVAGILVNTWEELEPITLHAMRENPFFVQRPPATATPPVYTVGPVIKMNEPVTETTHRCLTWLDKQPQNSVVYVSFGSGGTLSSEQIIELAWGLELSKQRFIWVVRRPIDSNASATYFGGDGENNPVEYLPEGFLGRTKEVGLVVPSWGPQVAVLSHLSTGGFLSHCGWNSVLESIPNGVPMIAWPLYAEQGMNSWFLVEDIGVAVRAVGAEQRSVMRREEVARVVRMVVEGEEGKVTRCRTIELQQSAKRALDCGGSSSLSLSQVAQSWKTQPKN</sequence>
<comment type="caution">
    <text evidence="6">The sequence shown here is derived from an EMBL/GenBank/DDBJ whole genome shotgun (WGS) entry which is preliminary data.</text>
</comment>
<name>A0ABC8UA43_9AQUA</name>
<comment type="similarity">
    <text evidence="1 4">Belongs to the UDP-glycosyltransferase family.</text>
</comment>
<accession>A0ABC8UA43</accession>
<dbReference type="FunFam" id="3.40.50.2000:FF:000051">
    <property type="entry name" value="Glycosyltransferase"/>
    <property type="match status" value="1"/>
</dbReference>
<dbReference type="EC" id="2.4.1.-" evidence="5"/>
<evidence type="ECO:0000313" key="6">
    <source>
        <dbReference type="EMBL" id="CAK9178552.1"/>
    </source>
</evidence>
<evidence type="ECO:0000256" key="3">
    <source>
        <dbReference type="ARBA" id="ARBA00022679"/>
    </source>
</evidence>
<dbReference type="AlphaFoldDB" id="A0ABC8UA43"/>
<dbReference type="EMBL" id="CAUOFW020007279">
    <property type="protein sequence ID" value="CAK9178552.1"/>
    <property type="molecule type" value="Genomic_DNA"/>
</dbReference>
<dbReference type="InterPro" id="IPR002213">
    <property type="entry name" value="UDP_glucos_trans"/>
</dbReference>
<dbReference type="PROSITE" id="PS00375">
    <property type="entry name" value="UDPGT"/>
    <property type="match status" value="1"/>
</dbReference>
<dbReference type="GO" id="GO:0016757">
    <property type="term" value="F:glycosyltransferase activity"/>
    <property type="evidence" value="ECO:0007669"/>
    <property type="project" value="UniProtKB-KW"/>
</dbReference>
<evidence type="ECO:0000256" key="1">
    <source>
        <dbReference type="ARBA" id="ARBA00009995"/>
    </source>
</evidence>
<protein>
    <recommendedName>
        <fullName evidence="5">Glycosyltransferase</fullName>
        <ecNumber evidence="5">2.4.1.-</ecNumber>
    </recommendedName>
</protein>
<evidence type="ECO:0000313" key="7">
    <source>
        <dbReference type="Proteomes" id="UP001642360"/>
    </source>
</evidence>
<dbReference type="Gene3D" id="3.40.50.2000">
    <property type="entry name" value="Glycogen Phosphorylase B"/>
    <property type="match status" value="2"/>
</dbReference>
<keyword evidence="2 4" id="KW-0328">Glycosyltransferase</keyword>
<organism evidence="6 7">
    <name type="scientific">Ilex paraguariensis</name>
    <name type="common">yerba mate</name>
    <dbReference type="NCBI Taxonomy" id="185542"/>
    <lineage>
        <taxon>Eukaryota</taxon>
        <taxon>Viridiplantae</taxon>
        <taxon>Streptophyta</taxon>
        <taxon>Embryophyta</taxon>
        <taxon>Tracheophyta</taxon>
        <taxon>Spermatophyta</taxon>
        <taxon>Magnoliopsida</taxon>
        <taxon>eudicotyledons</taxon>
        <taxon>Gunneridae</taxon>
        <taxon>Pentapetalae</taxon>
        <taxon>asterids</taxon>
        <taxon>campanulids</taxon>
        <taxon>Aquifoliales</taxon>
        <taxon>Aquifoliaceae</taxon>
        <taxon>Ilex</taxon>
    </lineage>
</organism>
<dbReference type="SUPFAM" id="SSF53756">
    <property type="entry name" value="UDP-Glycosyltransferase/glycogen phosphorylase"/>
    <property type="match status" value="1"/>
</dbReference>
<evidence type="ECO:0000256" key="4">
    <source>
        <dbReference type="RuleBase" id="RU003718"/>
    </source>
</evidence>
<dbReference type="CDD" id="cd03784">
    <property type="entry name" value="GT1_Gtf-like"/>
    <property type="match status" value="1"/>
</dbReference>
<proteinExistence type="inferred from homology"/>
<reference evidence="6 7" key="1">
    <citation type="submission" date="2024-02" db="EMBL/GenBank/DDBJ databases">
        <authorList>
            <person name="Vignale AGUSTIN F."/>
            <person name="Sosa J E."/>
            <person name="Modenutti C."/>
        </authorList>
    </citation>
    <scope>NUCLEOTIDE SEQUENCE [LARGE SCALE GENOMIC DNA]</scope>
</reference>
<dbReference type="Pfam" id="PF00201">
    <property type="entry name" value="UDPGT"/>
    <property type="match status" value="1"/>
</dbReference>